<feature type="region of interest" description="Disordered" evidence="1">
    <location>
        <begin position="450"/>
        <end position="475"/>
    </location>
</feature>
<gene>
    <name evidence="2" type="ORF">VKT23_015632</name>
</gene>
<proteinExistence type="predicted"/>
<evidence type="ECO:0000256" key="1">
    <source>
        <dbReference type="SAM" id="MobiDB-lite"/>
    </source>
</evidence>
<keyword evidence="3" id="KW-1185">Reference proteome</keyword>
<organism evidence="2 3">
    <name type="scientific">Marasmiellus scandens</name>
    <dbReference type="NCBI Taxonomy" id="2682957"/>
    <lineage>
        <taxon>Eukaryota</taxon>
        <taxon>Fungi</taxon>
        <taxon>Dikarya</taxon>
        <taxon>Basidiomycota</taxon>
        <taxon>Agaricomycotina</taxon>
        <taxon>Agaricomycetes</taxon>
        <taxon>Agaricomycetidae</taxon>
        <taxon>Agaricales</taxon>
        <taxon>Marasmiineae</taxon>
        <taxon>Omphalotaceae</taxon>
        <taxon>Marasmiellus</taxon>
    </lineage>
</organism>
<comment type="caution">
    <text evidence="2">The sequence shown here is derived from an EMBL/GenBank/DDBJ whole genome shotgun (WGS) entry which is preliminary data.</text>
</comment>
<protein>
    <submittedName>
        <fullName evidence="2">Uncharacterized protein</fullName>
    </submittedName>
</protein>
<sequence>MNHSQRSQSSVSSPFPSSSSLSLDACLNEIEAEVCAASKFASDHRAFSAWANSLPVSYYVLPTVQNKDALEVERALLSGLPQPCNLPSKLYNLEWFYTGIEKAADSGIRNILAGLNTQQVETLEQQVNEEMVRIFGIDFADNPYLNSRRELVKKKCLGGRLSDPETKFLFVSLMDAKISSPQLTQSPGYVAHPDGVDRSTFVLLGKSYFDAVTKFNSNEALMRLCPDDILNLIWDPHRHDFLPRGVVLGKETEIYTPANNNVNYIPNDYCRADRCVKWGASHLSVGKQKELVDWICPSSAIVTIHVIAGEFKLLPVVTCIFQLMLDLLPAAAVYAVLGLPYPVFGVAATGEHAAAYACRAYKRSDGKLTYVFSQYVDFGPLRRIDSFGQYYSFHHSHRQWWLDTVYPSLIHKDSTWLASKLCNVYDPIYQPEGFLPWRQKDTQRHAMKRTSGLSSLLSSKSHRTDSDHGSRRSEEIISPNYLLTPSSSIQSDLAYGEDTELGTMGGMSSIPCGIESFRDG</sequence>
<accession>A0ABR1IYB5</accession>
<reference evidence="2 3" key="1">
    <citation type="submission" date="2024-01" db="EMBL/GenBank/DDBJ databases">
        <title>A draft genome for the cacao thread blight pathogen Marasmiellus scandens.</title>
        <authorList>
            <person name="Baruah I.K."/>
            <person name="Leung J."/>
            <person name="Bukari Y."/>
            <person name="Amoako-Attah I."/>
            <person name="Meinhardt L.W."/>
            <person name="Bailey B.A."/>
            <person name="Cohen S.P."/>
        </authorList>
    </citation>
    <scope>NUCLEOTIDE SEQUENCE [LARGE SCALE GENOMIC DNA]</scope>
    <source>
        <strain evidence="2 3">GH-19</strain>
    </source>
</reference>
<dbReference type="EMBL" id="JBANRG010000054">
    <property type="protein sequence ID" value="KAK7443459.1"/>
    <property type="molecule type" value="Genomic_DNA"/>
</dbReference>
<evidence type="ECO:0000313" key="3">
    <source>
        <dbReference type="Proteomes" id="UP001498398"/>
    </source>
</evidence>
<feature type="compositionally biased region" description="Basic and acidic residues" evidence="1">
    <location>
        <begin position="462"/>
        <end position="475"/>
    </location>
</feature>
<name>A0ABR1IYB5_9AGAR</name>
<evidence type="ECO:0000313" key="2">
    <source>
        <dbReference type="EMBL" id="KAK7443459.1"/>
    </source>
</evidence>
<dbReference type="Proteomes" id="UP001498398">
    <property type="component" value="Unassembled WGS sequence"/>
</dbReference>